<proteinExistence type="predicted"/>
<keyword evidence="2" id="KW-1185">Reference proteome</keyword>
<dbReference type="Proteomes" id="UP001064489">
    <property type="component" value="Chromosome 2"/>
</dbReference>
<evidence type="ECO:0000313" key="1">
    <source>
        <dbReference type="EMBL" id="KAI9161336.1"/>
    </source>
</evidence>
<sequence>MYLGFHIFATSWERVLLKELSREEQKNILNVWKVSPSDQRIDVLMDNSFLRDLLLVLELSEKRKASMAQNKEKKRKLVVSARGRMGERVREFGERDARSLSCHIYQAKKDPLGRIKHQRGLERKEPKWLVHLQP</sequence>
<name>A0AAD5NJL7_ACENE</name>
<reference evidence="1" key="1">
    <citation type="journal article" date="2022" name="Plant J.">
        <title>Strategies of tolerance reflected in two North American maple genomes.</title>
        <authorList>
            <person name="McEvoy S.L."/>
            <person name="Sezen U.U."/>
            <person name="Trouern-Trend A."/>
            <person name="McMahon S.M."/>
            <person name="Schaberg P.G."/>
            <person name="Yang J."/>
            <person name="Wegrzyn J.L."/>
            <person name="Swenson N.G."/>
        </authorList>
    </citation>
    <scope>NUCLEOTIDE SEQUENCE</scope>
    <source>
        <strain evidence="1">91603</strain>
    </source>
</reference>
<dbReference type="AlphaFoldDB" id="A0AAD5NJL7"/>
<organism evidence="1 2">
    <name type="scientific">Acer negundo</name>
    <name type="common">Box elder</name>
    <dbReference type="NCBI Taxonomy" id="4023"/>
    <lineage>
        <taxon>Eukaryota</taxon>
        <taxon>Viridiplantae</taxon>
        <taxon>Streptophyta</taxon>
        <taxon>Embryophyta</taxon>
        <taxon>Tracheophyta</taxon>
        <taxon>Spermatophyta</taxon>
        <taxon>Magnoliopsida</taxon>
        <taxon>eudicotyledons</taxon>
        <taxon>Gunneridae</taxon>
        <taxon>Pentapetalae</taxon>
        <taxon>rosids</taxon>
        <taxon>malvids</taxon>
        <taxon>Sapindales</taxon>
        <taxon>Sapindaceae</taxon>
        <taxon>Hippocastanoideae</taxon>
        <taxon>Acereae</taxon>
        <taxon>Acer</taxon>
    </lineage>
</organism>
<protein>
    <submittedName>
        <fullName evidence="1">Uncharacterized protein</fullName>
    </submittedName>
</protein>
<accession>A0AAD5NJL7</accession>
<gene>
    <name evidence="1" type="ORF">LWI28_016462</name>
</gene>
<evidence type="ECO:0000313" key="2">
    <source>
        <dbReference type="Proteomes" id="UP001064489"/>
    </source>
</evidence>
<dbReference type="EMBL" id="JAJSOW010000106">
    <property type="protein sequence ID" value="KAI9161336.1"/>
    <property type="molecule type" value="Genomic_DNA"/>
</dbReference>
<comment type="caution">
    <text evidence="1">The sequence shown here is derived from an EMBL/GenBank/DDBJ whole genome shotgun (WGS) entry which is preliminary data.</text>
</comment>
<reference evidence="1" key="2">
    <citation type="submission" date="2023-02" db="EMBL/GenBank/DDBJ databases">
        <authorList>
            <person name="Swenson N.G."/>
            <person name="Wegrzyn J.L."/>
            <person name="Mcevoy S.L."/>
        </authorList>
    </citation>
    <scope>NUCLEOTIDE SEQUENCE</scope>
    <source>
        <strain evidence="1">91603</strain>
        <tissue evidence="1">Leaf</tissue>
    </source>
</reference>